<dbReference type="Proteomes" id="UP000178946">
    <property type="component" value="Unassembled WGS sequence"/>
</dbReference>
<dbReference type="EMBL" id="MGIR01000001">
    <property type="protein sequence ID" value="OGM91581.1"/>
    <property type="molecule type" value="Genomic_DNA"/>
</dbReference>
<proteinExistence type="predicted"/>
<protein>
    <submittedName>
        <fullName evidence="1">Uncharacterized protein</fullName>
    </submittedName>
</protein>
<evidence type="ECO:0000313" key="2">
    <source>
        <dbReference type="Proteomes" id="UP000178946"/>
    </source>
</evidence>
<comment type="caution">
    <text evidence="1">The sequence shown here is derived from an EMBL/GenBank/DDBJ whole genome shotgun (WGS) entry which is preliminary data.</text>
</comment>
<gene>
    <name evidence="1" type="ORF">A3A20_01400</name>
</gene>
<organism evidence="1 2">
    <name type="scientific">Candidatus Wolfebacteria bacterium RIFCSPLOWO2_01_FULL_45_19</name>
    <dbReference type="NCBI Taxonomy" id="1802557"/>
    <lineage>
        <taxon>Bacteria</taxon>
        <taxon>Candidatus Wolfeibacteriota</taxon>
    </lineage>
</organism>
<accession>A0A1F8DSI4</accession>
<evidence type="ECO:0000313" key="1">
    <source>
        <dbReference type="EMBL" id="OGM91581.1"/>
    </source>
</evidence>
<dbReference type="AlphaFoldDB" id="A0A1F8DSI4"/>
<sequence>MKILKSKIEKEKSGRANHTAFDVSGRHARLEKLELALEELGRDVFLDRALVLFFGHSLQCLVAPLTRLDVHVGHPLVAVLDANEPLAPETRICDVEVETSLVGNLDGLNRSGENVMVRTMFTPKPIEMANDLTRVGRETSFPQLGFEFRRERLVLFKTHMNLLSCLFRNVLSATATVTDYRLTMIPIMLKSSILDHKSQEAASAASWEYLKIFLFCF</sequence>
<reference evidence="1 2" key="1">
    <citation type="journal article" date="2016" name="Nat. Commun.">
        <title>Thousands of microbial genomes shed light on interconnected biogeochemical processes in an aquifer system.</title>
        <authorList>
            <person name="Anantharaman K."/>
            <person name="Brown C.T."/>
            <person name="Hug L.A."/>
            <person name="Sharon I."/>
            <person name="Castelle C.J."/>
            <person name="Probst A.J."/>
            <person name="Thomas B.C."/>
            <person name="Singh A."/>
            <person name="Wilkins M.J."/>
            <person name="Karaoz U."/>
            <person name="Brodie E.L."/>
            <person name="Williams K.H."/>
            <person name="Hubbard S.S."/>
            <person name="Banfield J.F."/>
        </authorList>
    </citation>
    <scope>NUCLEOTIDE SEQUENCE [LARGE SCALE GENOMIC DNA]</scope>
</reference>
<name>A0A1F8DSI4_9BACT</name>